<evidence type="ECO:0000259" key="2">
    <source>
        <dbReference type="PROSITE" id="PS51208"/>
    </source>
</evidence>
<dbReference type="SUPFAM" id="SSF103515">
    <property type="entry name" value="Autotransporter"/>
    <property type="match status" value="1"/>
</dbReference>
<dbReference type="NCBIfam" id="NF033657">
    <property type="entry name" value="choice_anch_F"/>
    <property type="match status" value="1"/>
</dbReference>
<keyword evidence="1" id="KW-0732">Signal</keyword>
<proteinExistence type="predicted"/>
<protein>
    <submittedName>
        <fullName evidence="3">Autotransporter outer membrane beta-barrel domain-containing protein</fullName>
    </submittedName>
</protein>
<dbReference type="RefSeq" id="WP_207992278.1">
    <property type="nucleotide sequence ID" value="NZ_JAGBKM010000027.1"/>
</dbReference>
<dbReference type="InterPro" id="IPR036709">
    <property type="entry name" value="Autotransporte_beta_dom_sf"/>
</dbReference>
<dbReference type="SMART" id="SM00869">
    <property type="entry name" value="Autotransporter"/>
    <property type="match status" value="1"/>
</dbReference>
<feature type="chain" id="PRO_5045088753" evidence="1">
    <location>
        <begin position="26"/>
        <end position="759"/>
    </location>
</feature>
<comment type="caution">
    <text evidence="3">The sequence shown here is derived from an EMBL/GenBank/DDBJ whole genome shotgun (WGS) entry which is preliminary data.</text>
</comment>
<organism evidence="3 4">
    <name type="scientific">Psychrobacter coccoides</name>
    <dbReference type="NCBI Taxonomy" id="2818440"/>
    <lineage>
        <taxon>Bacteria</taxon>
        <taxon>Pseudomonadati</taxon>
        <taxon>Pseudomonadota</taxon>
        <taxon>Gammaproteobacteria</taxon>
        <taxon>Moraxellales</taxon>
        <taxon>Moraxellaceae</taxon>
        <taxon>Psychrobacter</taxon>
    </lineage>
</organism>
<evidence type="ECO:0000313" key="3">
    <source>
        <dbReference type="EMBL" id="MBO1531916.1"/>
    </source>
</evidence>
<dbReference type="Pfam" id="PF03797">
    <property type="entry name" value="Autotransporter"/>
    <property type="match status" value="1"/>
</dbReference>
<evidence type="ECO:0000256" key="1">
    <source>
        <dbReference type="SAM" id="SignalP"/>
    </source>
</evidence>
<dbReference type="InterPro" id="IPR005546">
    <property type="entry name" value="Autotransporte_beta"/>
</dbReference>
<dbReference type="Gene3D" id="2.40.128.130">
    <property type="entry name" value="Autotransporter beta-domain"/>
    <property type="match status" value="1"/>
</dbReference>
<name>A0ABS3NRR2_9GAMM</name>
<evidence type="ECO:0000313" key="4">
    <source>
        <dbReference type="Proteomes" id="UP000664554"/>
    </source>
</evidence>
<feature type="domain" description="Autotransporter" evidence="2">
    <location>
        <begin position="481"/>
        <end position="759"/>
    </location>
</feature>
<dbReference type="EMBL" id="JAGBKM010000027">
    <property type="protein sequence ID" value="MBO1531916.1"/>
    <property type="molecule type" value="Genomic_DNA"/>
</dbReference>
<dbReference type="PROSITE" id="PS51208">
    <property type="entry name" value="AUTOTRANSPORTER"/>
    <property type="match status" value="1"/>
</dbReference>
<accession>A0ABS3NRR2</accession>
<gene>
    <name evidence="3" type="ORF">J3492_11945</name>
</gene>
<feature type="signal peptide" evidence="1">
    <location>
        <begin position="1"/>
        <end position="25"/>
    </location>
</feature>
<keyword evidence="4" id="KW-1185">Reference proteome</keyword>
<dbReference type="Proteomes" id="UP000664554">
    <property type="component" value="Unassembled WGS sequence"/>
</dbReference>
<sequence length="759" mass="81207">MKIKKYLLVSVAPVALVVPLTIAHADTFADEVLIGTSGGGLVYVDEEENVVEPGIKAVTFTSTRPDDFDKDNPNFVDPYFNGTTDFTDLDSRGDVTNCLMASNDNNCDAASGSGKRIKNYLTGMDAYDTRLRTIANAYPETDTSSVDYFTFGKMSNFTGARITGFDIELLDKDGKPMGELSPENAVLFNLDVTADSLKAGSGLVDGLFGGGGQEGEVGFFSSDKTKFAPDHTSDILSFGALSNPDYEKLFGTGFLDDTMVPDGIFFWGEELDLTEEGDLFAWNNPSAGGWTYGTLDIDANLPARLEELATSLGVTVEELDYVAGGAVPEGIITATTASDRFAVDAIEDLRNANLNYTMTVGTVEGGEVTVRISPRFAPIVASATTEQQLQNAIFVDTLAEVPYLNLQGNNEAYQEALTGIEGMSAAEKSKFLNSIGFGYAAAFTNLGFEASRDQVRAITRHVPWSSANSSQDVNSNNDSWLMQDGLYGFASQSGSRSTYDPTNNSLGYDIDVYALSAGIEKRLNGTNSSLGLAVGYTDSEAEASQDHGKIEADGYSVSAFTRTRFGDGGLVQALVGYQDLSYDSYREAPDKSTAKANTDGSQVFAALNIDYLRDMGRFKVGPTASIEYYDVSVDGFTETGTDLWNLEVNDQDSDVLLASIGARGEYQLPTSNTRLTGSVKYTNASGDDLAVKSGFVGQSGLAPYTVKGLDEDLVDVSVGIDHVIKSNDSSQVSVYGGYNGSFGSDYENQGLHIGLNTTF</sequence>
<reference evidence="3 4" key="1">
    <citation type="submission" date="2021-03" db="EMBL/GenBank/DDBJ databases">
        <authorList>
            <person name="Shang D.-D."/>
            <person name="Du Z.-J."/>
            <person name="Chen G.-J."/>
        </authorList>
    </citation>
    <scope>NUCLEOTIDE SEQUENCE [LARGE SCALE GENOMIC DNA]</scope>
    <source>
        <strain evidence="3 4">F1192</strain>
    </source>
</reference>